<reference evidence="3 4" key="1">
    <citation type="submission" date="2016-05" db="EMBL/GenBank/DDBJ databases">
        <title>Complete genome sequence of Novosphingobium guangzhouense SA925(T).</title>
        <authorList>
            <person name="Sha S."/>
        </authorList>
    </citation>
    <scope>NUCLEOTIDE SEQUENCE [LARGE SCALE GENOMIC DNA]</scope>
    <source>
        <strain evidence="3 4">SA925</strain>
    </source>
</reference>
<dbReference type="PRINTS" id="PR00080">
    <property type="entry name" value="SDRFAMILY"/>
</dbReference>
<accession>A0A2K2FY93</accession>
<dbReference type="Gene3D" id="3.40.50.720">
    <property type="entry name" value="NAD(P)-binding Rossmann-like Domain"/>
    <property type="match status" value="1"/>
</dbReference>
<dbReference type="Pfam" id="PF13561">
    <property type="entry name" value="adh_short_C2"/>
    <property type="match status" value="1"/>
</dbReference>
<dbReference type="PRINTS" id="PR00081">
    <property type="entry name" value="GDHRDH"/>
</dbReference>
<dbReference type="RefSeq" id="WP_103097075.1">
    <property type="nucleotide sequence ID" value="NZ_LYMM01000044.1"/>
</dbReference>
<dbReference type="EMBL" id="LYMM01000044">
    <property type="protein sequence ID" value="PNU03756.1"/>
    <property type="molecule type" value="Genomic_DNA"/>
</dbReference>
<dbReference type="AlphaFoldDB" id="A0A2K2FY93"/>
<evidence type="ECO:0000256" key="1">
    <source>
        <dbReference type="ARBA" id="ARBA00006484"/>
    </source>
</evidence>
<gene>
    <name evidence="3" type="ORF">A8V01_22635</name>
</gene>
<organism evidence="3 4">
    <name type="scientific">Novosphingobium guangzhouense</name>
    <dbReference type="NCBI Taxonomy" id="1850347"/>
    <lineage>
        <taxon>Bacteria</taxon>
        <taxon>Pseudomonadati</taxon>
        <taxon>Pseudomonadota</taxon>
        <taxon>Alphaproteobacteria</taxon>
        <taxon>Sphingomonadales</taxon>
        <taxon>Sphingomonadaceae</taxon>
        <taxon>Novosphingobium</taxon>
    </lineage>
</organism>
<dbReference type="InterPro" id="IPR002347">
    <property type="entry name" value="SDR_fam"/>
</dbReference>
<evidence type="ECO:0000313" key="4">
    <source>
        <dbReference type="Proteomes" id="UP000236327"/>
    </source>
</evidence>
<dbReference type="InterPro" id="IPR036291">
    <property type="entry name" value="NAD(P)-bd_dom_sf"/>
</dbReference>
<dbReference type="GO" id="GO:0016491">
    <property type="term" value="F:oxidoreductase activity"/>
    <property type="evidence" value="ECO:0007669"/>
    <property type="project" value="UniProtKB-KW"/>
</dbReference>
<evidence type="ECO:0000256" key="2">
    <source>
        <dbReference type="ARBA" id="ARBA00023002"/>
    </source>
</evidence>
<dbReference type="NCBIfam" id="NF005559">
    <property type="entry name" value="PRK07231.1"/>
    <property type="match status" value="1"/>
</dbReference>
<protein>
    <recommendedName>
        <fullName evidence="5">3-alpha-hydroxysteroid dehydrogenase</fullName>
    </recommendedName>
</protein>
<keyword evidence="4" id="KW-1185">Reference proteome</keyword>
<dbReference type="OrthoDB" id="5457012at2"/>
<dbReference type="Proteomes" id="UP000236327">
    <property type="component" value="Unassembled WGS sequence"/>
</dbReference>
<evidence type="ECO:0008006" key="5">
    <source>
        <dbReference type="Google" id="ProtNLM"/>
    </source>
</evidence>
<dbReference type="InterPro" id="IPR020904">
    <property type="entry name" value="Sc_DH/Rdtase_CS"/>
</dbReference>
<comment type="caution">
    <text evidence="3">The sequence shown here is derived from an EMBL/GenBank/DDBJ whole genome shotgun (WGS) entry which is preliminary data.</text>
</comment>
<name>A0A2K2FY93_9SPHN</name>
<sequence length="245" mass="25343">MVEEALAGKVAIITGASSGQGAAEAKMFVAQGAKVVLTDINPSGQALAETLGSNAVFIEHDVSDLTSWEQVTSAAVDAFGTIDVLVNNAGVHRPGTIEVTDLEMWDFHYRVNQLGCFLGMRAVLGIMKAAGKGSIINISSGAGQDNIPGYFAYATTKWAVCGMTKLASSELAPLGIRVNAVLPGIIDTPMLHGTNTAERIAFYDTIIPLGRRGTPDEIAAAVSFLASDAASYVTGAQLLVDGGIG</sequence>
<keyword evidence="2" id="KW-0560">Oxidoreductase</keyword>
<dbReference type="PANTHER" id="PTHR24321:SF8">
    <property type="entry name" value="ESTRADIOL 17-BETA-DEHYDROGENASE 8-RELATED"/>
    <property type="match status" value="1"/>
</dbReference>
<dbReference type="FunFam" id="3.40.50.720:FF:000084">
    <property type="entry name" value="Short-chain dehydrogenase reductase"/>
    <property type="match status" value="1"/>
</dbReference>
<comment type="similarity">
    <text evidence="1">Belongs to the short-chain dehydrogenases/reductases (SDR) family.</text>
</comment>
<evidence type="ECO:0000313" key="3">
    <source>
        <dbReference type="EMBL" id="PNU03756.1"/>
    </source>
</evidence>
<dbReference type="PANTHER" id="PTHR24321">
    <property type="entry name" value="DEHYDROGENASES, SHORT CHAIN"/>
    <property type="match status" value="1"/>
</dbReference>
<proteinExistence type="inferred from homology"/>
<dbReference type="PROSITE" id="PS00061">
    <property type="entry name" value="ADH_SHORT"/>
    <property type="match status" value="1"/>
</dbReference>
<dbReference type="SUPFAM" id="SSF51735">
    <property type="entry name" value="NAD(P)-binding Rossmann-fold domains"/>
    <property type="match status" value="1"/>
</dbReference>